<dbReference type="STRING" id="698492.A0A0E9NJX2"/>
<comment type="caution">
    <text evidence="6">The sequence shown here is derived from an EMBL/GenBank/DDBJ whole genome shotgun (WGS) entry which is preliminary data.</text>
</comment>
<dbReference type="InterPro" id="IPR030878">
    <property type="entry name" value="Ribosomal_uL15"/>
</dbReference>
<dbReference type="SUPFAM" id="SSF52080">
    <property type="entry name" value="Ribosomal proteins L15p and L18e"/>
    <property type="match status" value="1"/>
</dbReference>
<evidence type="ECO:0000256" key="2">
    <source>
        <dbReference type="ARBA" id="ARBA00022980"/>
    </source>
</evidence>
<dbReference type="GO" id="GO:0003735">
    <property type="term" value="F:structural constituent of ribosome"/>
    <property type="evidence" value="ECO:0007669"/>
    <property type="project" value="InterPro"/>
</dbReference>
<name>A0A0E9NJX2_SAICN</name>
<dbReference type="RefSeq" id="XP_019026278.1">
    <property type="nucleotide sequence ID" value="XM_019169551.1"/>
</dbReference>
<keyword evidence="7" id="KW-1185">Reference proteome</keyword>
<evidence type="ECO:0000313" key="6">
    <source>
        <dbReference type="EMBL" id="GAO49981.1"/>
    </source>
</evidence>
<dbReference type="NCBIfam" id="TIGR01071">
    <property type="entry name" value="rplO_bact"/>
    <property type="match status" value="1"/>
</dbReference>
<reference evidence="6 7" key="3">
    <citation type="journal article" date="2015" name="Genome Announc.">
        <title>Draft Genome Sequence of the Archiascomycetous Yeast Saitoella complicata.</title>
        <authorList>
            <person name="Yamauchi K."/>
            <person name="Kondo S."/>
            <person name="Hamamoto M."/>
            <person name="Takahashi Y."/>
            <person name="Ogura Y."/>
            <person name="Hayashi T."/>
            <person name="Nishida H."/>
        </authorList>
    </citation>
    <scope>NUCLEOTIDE SEQUENCE [LARGE SCALE GENOMIC DNA]</scope>
    <source>
        <strain evidence="6 7">NRRL Y-17804</strain>
    </source>
</reference>
<evidence type="ECO:0000256" key="3">
    <source>
        <dbReference type="ARBA" id="ARBA00023274"/>
    </source>
</evidence>
<dbReference type="GO" id="GO:0006412">
    <property type="term" value="P:translation"/>
    <property type="evidence" value="ECO:0007669"/>
    <property type="project" value="InterPro"/>
</dbReference>
<dbReference type="Proteomes" id="UP000033140">
    <property type="component" value="Unassembled WGS sequence"/>
</dbReference>
<evidence type="ECO:0000256" key="4">
    <source>
        <dbReference type="SAM" id="MobiDB-lite"/>
    </source>
</evidence>
<dbReference type="PANTHER" id="PTHR12934">
    <property type="entry name" value="50S RIBOSOMAL PROTEIN L15"/>
    <property type="match status" value="1"/>
</dbReference>
<proteinExistence type="inferred from homology"/>
<keyword evidence="3" id="KW-0687">Ribonucleoprotein</keyword>
<dbReference type="OMA" id="EPGWLVN"/>
<reference evidence="6 7" key="1">
    <citation type="journal article" date="2011" name="J. Gen. Appl. Microbiol.">
        <title>Draft genome sequencing of the enigmatic yeast Saitoella complicata.</title>
        <authorList>
            <person name="Nishida H."/>
            <person name="Hamamoto M."/>
            <person name="Sugiyama J."/>
        </authorList>
    </citation>
    <scope>NUCLEOTIDE SEQUENCE [LARGE SCALE GENOMIC DNA]</scope>
    <source>
        <strain evidence="6 7">NRRL Y-17804</strain>
    </source>
</reference>
<dbReference type="InterPro" id="IPR021131">
    <property type="entry name" value="Ribosomal_uL15/eL18"/>
</dbReference>
<dbReference type="EMBL" id="BACD03000028">
    <property type="protein sequence ID" value="GAO49981.1"/>
    <property type="molecule type" value="Genomic_DNA"/>
</dbReference>
<dbReference type="InterPro" id="IPR005749">
    <property type="entry name" value="Ribosomal_uL15_bac-type"/>
</dbReference>
<gene>
    <name evidence="6" type="ORF">G7K_4116-t1</name>
</gene>
<evidence type="ECO:0000256" key="1">
    <source>
        <dbReference type="ARBA" id="ARBA00007320"/>
    </source>
</evidence>
<dbReference type="AlphaFoldDB" id="A0A0E9NJX2"/>
<dbReference type="GO" id="GO:0005762">
    <property type="term" value="C:mitochondrial large ribosomal subunit"/>
    <property type="evidence" value="ECO:0007669"/>
    <property type="project" value="TreeGrafter"/>
</dbReference>
<comment type="similarity">
    <text evidence="1">Belongs to the universal ribosomal protein uL15 family.</text>
</comment>
<dbReference type="PANTHER" id="PTHR12934:SF11">
    <property type="entry name" value="LARGE RIBOSOMAL SUBUNIT PROTEIN UL15M"/>
    <property type="match status" value="1"/>
</dbReference>
<organism evidence="6 7">
    <name type="scientific">Saitoella complicata (strain BCRC 22490 / CBS 7301 / JCM 7358 / NBRC 10748 / NRRL Y-17804)</name>
    <dbReference type="NCBI Taxonomy" id="698492"/>
    <lineage>
        <taxon>Eukaryota</taxon>
        <taxon>Fungi</taxon>
        <taxon>Dikarya</taxon>
        <taxon>Ascomycota</taxon>
        <taxon>Taphrinomycotina</taxon>
        <taxon>Taphrinomycotina incertae sedis</taxon>
        <taxon>Saitoella</taxon>
    </lineage>
</organism>
<keyword evidence="2" id="KW-0689">Ribosomal protein</keyword>
<dbReference type="HAMAP" id="MF_01341">
    <property type="entry name" value="Ribosomal_uL15"/>
    <property type="match status" value="1"/>
</dbReference>
<protein>
    <recommendedName>
        <fullName evidence="5">Large ribosomal subunit protein uL15/eL18 domain-containing protein</fullName>
    </recommendedName>
</protein>
<dbReference type="OrthoDB" id="361383at2759"/>
<dbReference type="Pfam" id="PF00828">
    <property type="entry name" value="Ribosomal_L27A"/>
    <property type="match status" value="1"/>
</dbReference>
<feature type="compositionally biased region" description="Gly residues" evidence="4">
    <location>
        <begin position="66"/>
        <end position="79"/>
    </location>
</feature>
<feature type="region of interest" description="Disordered" evidence="4">
    <location>
        <begin position="56"/>
        <end position="90"/>
    </location>
</feature>
<evidence type="ECO:0000313" key="7">
    <source>
        <dbReference type="Proteomes" id="UP000033140"/>
    </source>
</evidence>
<reference evidence="6 7" key="2">
    <citation type="journal article" date="2014" name="J. Gen. Appl. Microbiol.">
        <title>The early diverging ascomycetous budding yeast Saitoella complicata has three histone deacetylases belonging to the Clr6, Hos2, and Rpd3 lineages.</title>
        <authorList>
            <person name="Nishida H."/>
            <person name="Matsumoto T."/>
            <person name="Kondo S."/>
            <person name="Hamamoto M."/>
            <person name="Yoshikawa H."/>
        </authorList>
    </citation>
    <scope>NUCLEOTIDE SEQUENCE [LARGE SCALE GENOMIC DNA]</scope>
    <source>
        <strain evidence="6 7">NRRL Y-17804</strain>
    </source>
</reference>
<evidence type="ECO:0000259" key="5">
    <source>
        <dbReference type="Pfam" id="PF00828"/>
    </source>
</evidence>
<dbReference type="Gene3D" id="3.100.10.10">
    <property type="match status" value="1"/>
</dbReference>
<accession>A0A0E9NJX2</accession>
<dbReference type="InterPro" id="IPR036227">
    <property type="entry name" value="Ribosomal_uL15/eL18_sf"/>
</dbReference>
<sequence>MFSLRTAVASLSLRSVAPIARVAFATPCKFVSPVVVQARGAARSSLLGDLSNVPSSYNKKIRRGRGPGSGKGKTSGRGTKGQKARSGKGIRVGFEGGQTPITRLFPKVGFHNVNTLDLAPLNLNRLQAWIQNGRIDGTQPITMKELLDSRCVHNVPGGVKLLGDGAEKFTIPITIYVSRASYSAIAAIERAGGKIYTVYHNRLGLRSLLKPHKFAERGLPKQAQPTRREMIEYYRNPKWRGFLANEEEGMKEYHALLALKGVEGKMQKAVEA</sequence>
<feature type="domain" description="Large ribosomal subunit protein uL15/eL18" evidence="5">
    <location>
        <begin position="120"/>
        <end position="195"/>
    </location>
</feature>